<dbReference type="InterPro" id="IPR012337">
    <property type="entry name" value="RNaseH-like_sf"/>
</dbReference>
<reference evidence="2" key="1">
    <citation type="submission" date="2021-12" db="EMBL/GenBank/DDBJ databases">
        <title>Prjna785345.</title>
        <authorList>
            <person name="Rujirawat T."/>
            <person name="Krajaejun T."/>
        </authorList>
    </citation>
    <scope>NUCLEOTIDE SEQUENCE</scope>
    <source>
        <strain evidence="2">Pi057C3</strain>
    </source>
</reference>
<evidence type="ECO:0000259" key="1">
    <source>
        <dbReference type="Pfam" id="PF05699"/>
    </source>
</evidence>
<dbReference type="AlphaFoldDB" id="A0AAD5M825"/>
<name>A0AAD5M825_PYTIN</name>
<sequence>MIIQPTDFTPLVHKTRELLCETFHCDFFYRYTDHDEIATNSYLFEMALFLHTRYKLFDNKIGPIVRMCNAQRGVSSPNDVARQVEFAIRDHVKQALKLLAPASTSAQPSCHVLPELSGDLSMYEDDLPSARSAQHQHDELVNEELRRWKNDTSSLRESSPGSQRAESVLKFWSRNSSRYQLLSQLVRMVFAVPSSSAQIERGFSLSGNTTTPKWSSISAANLDMTAFLKGNADIVDVAQCAKIPATEAALHLPIAFMAALGIGIFRGNK</sequence>
<evidence type="ECO:0000313" key="2">
    <source>
        <dbReference type="EMBL" id="KAJ0407982.1"/>
    </source>
</evidence>
<dbReference type="EMBL" id="JAKCXM010000015">
    <property type="protein sequence ID" value="KAJ0407982.1"/>
    <property type="molecule type" value="Genomic_DNA"/>
</dbReference>
<gene>
    <name evidence="2" type="ORF">P43SY_000186</name>
</gene>
<keyword evidence="3" id="KW-1185">Reference proteome</keyword>
<proteinExistence type="predicted"/>
<dbReference type="GO" id="GO:0046983">
    <property type="term" value="F:protein dimerization activity"/>
    <property type="evidence" value="ECO:0007669"/>
    <property type="project" value="InterPro"/>
</dbReference>
<dbReference type="SUPFAM" id="SSF53098">
    <property type="entry name" value="Ribonuclease H-like"/>
    <property type="match status" value="1"/>
</dbReference>
<dbReference type="Pfam" id="PF05699">
    <property type="entry name" value="Dimer_Tnp_hAT"/>
    <property type="match status" value="1"/>
</dbReference>
<dbReference type="InterPro" id="IPR008906">
    <property type="entry name" value="HATC_C_dom"/>
</dbReference>
<feature type="domain" description="HAT C-terminal dimerisation" evidence="1">
    <location>
        <begin position="145"/>
        <end position="231"/>
    </location>
</feature>
<protein>
    <recommendedName>
        <fullName evidence="1">HAT C-terminal dimerisation domain-containing protein</fullName>
    </recommendedName>
</protein>
<accession>A0AAD5M825</accession>
<dbReference type="Proteomes" id="UP001209570">
    <property type="component" value="Unassembled WGS sequence"/>
</dbReference>
<organism evidence="2 3">
    <name type="scientific">Pythium insidiosum</name>
    <name type="common">Pythiosis disease agent</name>
    <dbReference type="NCBI Taxonomy" id="114742"/>
    <lineage>
        <taxon>Eukaryota</taxon>
        <taxon>Sar</taxon>
        <taxon>Stramenopiles</taxon>
        <taxon>Oomycota</taxon>
        <taxon>Peronosporomycetes</taxon>
        <taxon>Pythiales</taxon>
        <taxon>Pythiaceae</taxon>
        <taxon>Pythium</taxon>
    </lineage>
</organism>
<comment type="caution">
    <text evidence="2">The sequence shown here is derived from an EMBL/GenBank/DDBJ whole genome shotgun (WGS) entry which is preliminary data.</text>
</comment>
<evidence type="ECO:0000313" key="3">
    <source>
        <dbReference type="Proteomes" id="UP001209570"/>
    </source>
</evidence>